<dbReference type="PANTHER" id="PTHR10201">
    <property type="entry name" value="MATRIX METALLOPROTEINASE"/>
    <property type="match status" value="1"/>
</dbReference>
<feature type="domain" description="Peptidase metallopeptidase" evidence="14">
    <location>
        <begin position="156"/>
        <end position="311"/>
    </location>
</feature>
<dbReference type="OrthoDB" id="406838at2759"/>
<dbReference type="InterPro" id="IPR001818">
    <property type="entry name" value="Pept_M10_metallopeptidase"/>
</dbReference>
<evidence type="ECO:0000259" key="14">
    <source>
        <dbReference type="SMART" id="SM00235"/>
    </source>
</evidence>
<dbReference type="AlphaFoldDB" id="A0A834GM77"/>
<dbReference type="GO" id="GO:0004222">
    <property type="term" value="F:metalloendopeptidase activity"/>
    <property type="evidence" value="ECO:0007669"/>
    <property type="project" value="InterPro"/>
</dbReference>
<evidence type="ECO:0000256" key="7">
    <source>
        <dbReference type="ARBA" id="ARBA00023049"/>
    </source>
</evidence>
<keyword evidence="5" id="KW-0378">Hydrolase</keyword>
<evidence type="ECO:0000256" key="2">
    <source>
        <dbReference type="ARBA" id="ARBA00022670"/>
    </source>
</evidence>
<dbReference type="Proteomes" id="UP000626092">
    <property type="component" value="Unassembled WGS sequence"/>
</dbReference>
<keyword evidence="7" id="KW-0482">Metalloprotease</keyword>
<dbReference type="Pfam" id="PF01471">
    <property type="entry name" value="PG_binding_1"/>
    <property type="match status" value="1"/>
</dbReference>
<dbReference type="InterPro" id="IPR021158">
    <property type="entry name" value="Pept_M10A_Zn_BS"/>
</dbReference>
<name>A0A834GM77_RHOSS</name>
<dbReference type="PROSITE" id="PS00546">
    <property type="entry name" value="CYSTEINE_SWITCH"/>
    <property type="match status" value="1"/>
</dbReference>
<feature type="binding site" evidence="11">
    <location>
        <position position="218"/>
    </location>
    <ligand>
        <name>Zn(2+)</name>
        <dbReference type="ChEBI" id="CHEBI:29105"/>
        <label>1</label>
    </ligand>
</feature>
<keyword evidence="4 13" id="KW-0732">Signal</keyword>
<feature type="binding site" evidence="11">
    <location>
        <position position="285"/>
    </location>
    <ligand>
        <name>Zn(2+)</name>
        <dbReference type="ChEBI" id="CHEBI:29105"/>
        <label>2</label>
        <note>catalytic</note>
    </ligand>
</feature>
<dbReference type="InterPro" id="IPR021190">
    <property type="entry name" value="Pept_M10A"/>
</dbReference>
<comment type="similarity">
    <text evidence="1">Belongs to the peptidase M10A family. Matrix metalloproteinases (MMPs) subfamily.</text>
</comment>
<evidence type="ECO:0000313" key="16">
    <source>
        <dbReference type="Proteomes" id="UP000626092"/>
    </source>
</evidence>
<dbReference type="InterPro" id="IPR033739">
    <property type="entry name" value="M10A_MMP"/>
</dbReference>
<accession>A0A834GM77</accession>
<evidence type="ECO:0000256" key="13">
    <source>
        <dbReference type="SAM" id="SignalP"/>
    </source>
</evidence>
<evidence type="ECO:0000256" key="6">
    <source>
        <dbReference type="ARBA" id="ARBA00022833"/>
    </source>
</evidence>
<evidence type="ECO:0000256" key="4">
    <source>
        <dbReference type="ARBA" id="ARBA00022729"/>
    </source>
</evidence>
<keyword evidence="6 11" id="KW-0862">Zinc</keyword>
<feature type="binding site" evidence="11">
    <location>
        <position position="267"/>
    </location>
    <ligand>
        <name>Zn(2+)</name>
        <dbReference type="ChEBI" id="CHEBI:29105"/>
        <label>2</label>
        <note>catalytic</note>
    </ligand>
</feature>
<keyword evidence="2" id="KW-0645">Protease</keyword>
<organism evidence="15 16">
    <name type="scientific">Rhododendron simsii</name>
    <name type="common">Sims's rhododendron</name>
    <dbReference type="NCBI Taxonomy" id="118357"/>
    <lineage>
        <taxon>Eukaryota</taxon>
        <taxon>Viridiplantae</taxon>
        <taxon>Streptophyta</taxon>
        <taxon>Embryophyta</taxon>
        <taxon>Tracheophyta</taxon>
        <taxon>Spermatophyta</taxon>
        <taxon>Magnoliopsida</taxon>
        <taxon>eudicotyledons</taxon>
        <taxon>Gunneridae</taxon>
        <taxon>Pentapetalae</taxon>
        <taxon>asterids</taxon>
        <taxon>Ericales</taxon>
        <taxon>Ericaceae</taxon>
        <taxon>Ericoideae</taxon>
        <taxon>Rhodoreae</taxon>
        <taxon>Rhododendron</taxon>
    </lineage>
</organism>
<feature type="binding site" evidence="11">
    <location>
        <position position="220"/>
    </location>
    <ligand>
        <name>Zn(2+)</name>
        <dbReference type="ChEBI" id="CHEBI:29105"/>
        <label>1</label>
    </ligand>
</feature>
<dbReference type="PRINTS" id="PR00138">
    <property type="entry name" value="MATRIXIN"/>
</dbReference>
<evidence type="ECO:0000256" key="3">
    <source>
        <dbReference type="ARBA" id="ARBA00022723"/>
    </source>
</evidence>
<comment type="cofactor">
    <cofactor evidence="11">
        <name>Zn(2+)</name>
        <dbReference type="ChEBI" id="CHEBI:29105"/>
    </cofactor>
    <text evidence="11">Binds 2 Zn(2+) ions per subunit.</text>
</comment>
<keyword evidence="3 11" id="KW-0479">Metal-binding</keyword>
<comment type="caution">
    <text evidence="15">The sequence shown here is derived from an EMBL/GenBank/DDBJ whole genome shotgun (WGS) entry which is preliminary data.</text>
</comment>
<dbReference type="GO" id="GO:0031012">
    <property type="term" value="C:extracellular matrix"/>
    <property type="evidence" value="ECO:0007669"/>
    <property type="project" value="InterPro"/>
</dbReference>
<feature type="binding site" evidence="11">
    <location>
        <position position="243"/>
    </location>
    <ligand>
        <name>Zn(2+)</name>
        <dbReference type="ChEBI" id="CHEBI:29105"/>
        <label>1</label>
    </ligand>
</feature>
<dbReference type="InterPro" id="IPR024079">
    <property type="entry name" value="MetalloPept_cat_dom_sf"/>
</dbReference>
<evidence type="ECO:0000256" key="10">
    <source>
        <dbReference type="PIRSR" id="PIRSR621190-1"/>
    </source>
</evidence>
<dbReference type="GO" id="GO:0030574">
    <property type="term" value="P:collagen catabolic process"/>
    <property type="evidence" value="ECO:0007669"/>
    <property type="project" value="TreeGrafter"/>
</dbReference>
<dbReference type="GO" id="GO:0006508">
    <property type="term" value="P:proteolysis"/>
    <property type="evidence" value="ECO:0007669"/>
    <property type="project" value="UniProtKB-KW"/>
</dbReference>
<feature type="short sequence motif" description="Cysteine switch" evidence="12">
    <location>
        <begin position="117"/>
        <end position="148"/>
    </location>
</feature>
<gene>
    <name evidence="15" type="ORF">RHSIM_Rhsim08G0058300</name>
</gene>
<sequence>MATKVFQLLLCISLITLAFPLPSHARPSKPKAENPTSFGFIKHLEGCQKGQTVKGLKQLKTYLNTFGYLNYSPDQTHANDDHFDHALEAAVKTYQLNFHLKTTGTLDAQTVSKMTAPRCGVPDIVNGTNWMWAGKKKANHAHNIVHTVSHFSFFPGNLKWPPTKYQLTYAFPSGTNSDAMSAVAKAFSTWASKTQFTFSENPDHDSADLKIGFYRGDHGDRAPFNGANGVLAHAFAPIDGRFHYNEDYSFSVNPVAGSFHMETVALHEIGRLLGLGHSDVQEAIMFPSIAAGTTKGLSVDDIQGIKTLYDLEARN</sequence>
<feature type="chain" id="PRO_5032659644" description="Peptidase metallopeptidase domain-containing protein" evidence="13">
    <location>
        <begin position="26"/>
        <end position="315"/>
    </location>
</feature>
<feature type="binding site" evidence="11">
    <location>
        <position position="208"/>
    </location>
    <ligand>
        <name>Ca(2+)</name>
        <dbReference type="ChEBI" id="CHEBI:29108"/>
        <label>2</label>
    </ligand>
</feature>
<feature type="binding site" evidence="11">
    <location>
        <position position="226"/>
    </location>
    <ligand>
        <name>Ca(2+)</name>
        <dbReference type="ChEBI" id="CHEBI:29108"/>
        <label>3</label>
    </ligand>
</feature>
<keyword evidence="8" id="KW-0865">Zymogen</keyword>
<dbReference type="FunFam" id="3.40.390.10:FF:000018">
    <property type="entry name" value="Metalloendoproteinase 1"/>
    <property type="match status" value="1"/>
</dbReference>
<keyword evidence="9" id="KW-0325">Glycoprotein</keyword>
<dbReference type="GO" id="GO:0008270">
    <property type="term" value="F:zinc ion binding"/>
    <property type="evidence" value="ECO:0007669"/>
    <property type="project" value="InterPro"/>
</dbReference>
<dbReference type="CDD" id="cd04278">
    <property type="entry name" value="ZnMc_MMP"/>
    <property type="match status" value="1"/>
</dbReference>
<comment type="cofactor">
    <cofactor evidence="11">
        <name>Ca(2+)</name>
        <dbReference type="ChEBI" id="CHEBI:29108"/>
    </cofactor>
    <text evidence="11">Can bind about 5 Ca(2+) ions per subunit.</text>
</comment>
<evidence type="ECO:0000256" key="9">
    <source>
        <dbReference type="ARBA" id="ARBA00023180"/>
    </source>
</evidence>
<dbReference type="GO" id="GO:0030198">
    <property type="term" value="P:extracellular matrix organization"/>
    <property type="evidence" value="ECO:0007669"/>
    <property type="project" value="TreeGrafter"/>
</dbReference>
<reference evidence="15" key="1">
    <citation type="submission" date="2019-11" db="EMBL/GenBank/DDBJ databases">
        <authorList>
            <person name="Liu Y."/>
            <person name="Hou J."/>
            <person name="Li T.-Q."/>
            <person name="Guan C.-H."/>
            <person name="Wu X."/>
            <person name="Wu H.-Z."/>
            <person name="Ling F."/>
            <person name="Zhang R."/>
            <person name="Shi X.-G."/>
            <person name="Ren J.-P."/>
            <person name="Chen E.-F."/>
            <person name="Sun J.-M."/>
        </authorList>
    </citation>
    <scope>NUCLEOTIDE SEQUENCE</scope>
    <source>
        <strain evidence="15">Adult_tree_wgs_1</strain>
        <tissue evidence="15">Leaves</tissue>
    </source>
</reference>
<feature type="binding site" evidence="11">
    <location>
        <position position="277"/>
    </location>
    <ligand>
        <name>Zn(2+)</name>
        <dbReference type="ChEBI" id="CHEBI:29105"/>
        <label>2</label>
        <note>catalytic</note>
    </ligand>
</feature>
<dbReference type="Pfam" id="PF00413">
    <property type="entry name" value="Peptidase_M10"/>
    <property type="match status" value="1"/>
</dbReference>
<keyword evidence="11" id="KW-0106">Calcium</keyword>
<dbReference type="PANTHER" id="PTHR10201:SF213">
    <property type="entry name" value="METALLOENDOPROTEINASE 2-MMP-LIKE"/>
    <property type="match status" value="1"/>
</dbReference>
<dbReference type="InterPro" id="IPR036365">
    <property type="entry name" value="PGBD-like_sf"/>
</dbReference>
<dbReference type="EMBL" id="WJXA01000008">
    <property type="protein sequence ID" value="KAF7136530.1"/>
    <property type="molecule type" value="Genomic_DNA"/>
</dbReference>
<feature type="active site" evidence="10">
    <location>
        <position position="268"/>
    </location>
</feature>
<evidence type="ECO:0000256" key="11">
    <source>
        <dbReference type="PIRSR" id="PIRSR621190-2"/>
    </source>
</evidence>
<dbReference type="InterPro" id="IPR006026">
    <property type="entry name" value="Peptidase_Metallo"/>
</dbReference>
<keyword evidence="16" id="KW-1185">Reference proteome</keyword>
<evidence type="ECO:0000256" key="8">
    <source>
        <dbReference type="ARBA" id="ARBA00023145"/>
    </source>
</evidence>
<feature type="signal peptide" evidence="13">
    <location>
        <begin position="1"/>
        <end position="25"/>
    </location>
</feature>
<feature type="binding site" evidence="11">
    <location>
        <position position="233"/>
    </location>
    <ligand>
        <name>Zn(2+)</name>
        <dbReference type="ChEBI" id="CHEBI:29105"/>
        <label>1</label>
    </ligand>
</feature>
<evidence type="ECO:0000256" key="12">
    <source>
        <dbReference type="PIRSR" id="PIRSR621190-5"/>
    </source>
</evidence>
<protein>
    <recommendedName>
        <fullName evidence="14">Peptidase metallopeptidase domain-containing protein</fullName>
    </recommendedName>
</protein>
<dbReference type="Gene3D" id="3.40.390.10">
    <property type="entry name" value="Collagenase (Catalytic Domain)"/>
    <property type="match status" value="1"/>
</dbReference>
<evidence type="ECO:0000313" key="15">
    <source>
        <dbReference type="EMBL" id="KAF7136530.1"/>
    </source>
</evidence>
<dbReference type="SMART" id="SM00235">
    <property type="entry name" value="ZnMc"/>
    <property type="match status" value="1"/>
</dbReference>
<dbReference type="SUPFAM" id="SSF55486">
    <property type="entry name" value="Metalloproteases ('zincins'), catalytic domain"/>
    <property type="match status" value="1"/>
</dbReference>
<evidence type="ECO:0000256" key="5">
    <source>
        <dbReference type="ARBA" id="ARBA00022801"/>
    </source>
</evidence>
<dbReference type="InterPro" id="IPR002477">
    <property type="entry name" value="Peptidoglycan-bd-like"/>
</dbReference>
<proteinExistence type="inferred from homology"/>
<feature type="binding site" description="in inhibited form" evidence="11">
    <location>
        <position position="119"/>
    </location>
    <ligand>
        <name>Zn(2+)</name>
        <dbReference type="ChEBI" id="CHEBI:29105"/>
        <label>2</label>
        <note>catalytic</note>
    </ligand>
</feature>
<dbReference type="SUPFAM" id="SSF47090">
    <property type="entry name" value="PGBD-like"/>
    <property type="match status" value="1"/>
</dbReference>
<evidence type="ECO:0000256" key="1">
    <source>
        <dbReference type="ARBA" id="ARBA00009614"/>
    </source>
</evidence>